<organism evidence="3 4">
    <name type="scientific">Candidatus Defluviibacterium haderslevense</name>
    <dbReference type="NCBI Taxonomy" id="2981993"/>
    <lineage>
        <taxon>Bacteria</taxon>
        <taxon>Pseudomonadati</taxon>
        <taxon>Bacteroidota</taxon>
        <taxon>Saprospiria</taxon>
        <taxon>Saprospirales</taxon>
        <taxon>Saprospiraceae</taxon>
        <taxon>Candidatus Defluviibacterium</taxon>
    </lineage>
</organism>
<dbReference type="GO" id="GO:0008237">
    <property type="term" value="F:metallopeptidase activity"/>
    <property type="evidence" value="ECO:0007669"/>
    <property type="project" value="UniProtKB-KW"/>
</dbReference>
<dbReference type="Pfam" id="PF02517">
    <property type="entry name" value="Rce1-like"/>
    <property type="match status" value="1"/>
</dbReference>
<evidence type="ECO:0000313" key="4">
    <source>
        <dbReference type="Proteomes" id="UP000808349"/>
    </source>
</evidence>
<dbReference type="PANTHER" id="PTHR39430">
    <property type="entry name" value="MEMBRANE-ASSOCIATED PROTEASE-RELATED"/>
    <property type="match status" value="1"/>
</dbReference>
<keyword evidence="3" id="KW-0378">Hydrolase</keyword>
<feature type="transmembrane region" description="Helical" evidence="1">
    <location>
        <begin position="132"/>
        <end position="152"/>
    </location>
</feature>
<comment type="caution">
    <text evidence="3">The sequence shown here is derived from an EMBL/GenBank/DDBJ whole genome shotgun (WGS) entry which is preliminary data.</text>
</comment>
<dbReference type="GO" id="GO:0080120">
    <property type="term" value="P:CAAX-box protein maturation"/>
    <property type="evidence" value="ECO:0007669"/>
    <property type="project" value="UniProtKB-ARBA"/>
</dbReference>
<feature type="domain" description="CAAX prenyl protease 2/Lysostaphin resistance protein A-like" evidence="2">
    <location>
        <begin position="76"/>
        <end position="171"/>
    </location>
</feature>
<feature type="transmembrane region" description="Helical" evidence="1">
    <location>
        <begin position="79"/>
        <end position="102"/>
    </location>
</feature>
<dbReference type="PANTHER" id="PTHR39430:SF1">
    <property type="entry name" value="PROTEASE"/>
    <property type="match status" value="1"/>
</dbReference>
<proteinExistence type="predicted"/>
<dbReference type="Proteomes" id="UP000808349">
    <property type="component" value="Unassembled WGS sequence"/>
</dbReference>
<gene>
    <name evidence="3" type="ORF">IPO85_04870</name>
</gene>
<sequence length="240" mass="27534">MIGILVELLISWILLRLLEKQNLTAIGIELSSQRLKYIGVGLLLPIFYYSILFMVLSYVGKNPYYLSNNYTLANFLEAAWYVFKSVAFETLIFQGALLYLLIKHFGTTKAILISAILFGIYHWFSWNLFGQLSAMIITFLTTGIMGYVWALAFDKSKSIYLPFALHLGSNFTSMVLFSKDKNIGQQLFIQTYTADPYSPGTIISILLLLCYYIGFPLLLFLYLKKIHYSIEMDKNFTTTN</sequence>
<evidence type="ECO:0000259" key="2">
    <source>
        <dbReference type="Pfam" id="PF02517"/>
    </source>
</evidence>
<evidence type="ECO:0000313" key="3">
    <source>
        <dbReference type="EMBL" id="MBK9716840.1"/>
    </source>
</evidence>
<evidence type="ECO:0000256" key="1">
    <source>
        <dbReference type="SAM" id="Phobius"/>
    </source>
</evidence>
<keyword evidence="1" id="KW-0472">Membrane</keyword>
<keyword evidence="1" id="KW-1133">Transmembrane helix</keyword>
<reference evidence="3 4" key="1">
    <citation type="submission" date="2020-10" db="EMBL/GenBank/DDBJ databases">
        <title>Connecting structure to function with the recovery of over 1000 high-quality activated sludge metagenome-assembled genomes encoding full-length rRNA genes using long-read sequencing.</title>
        <authorList>
            <person name="Singleton C.M."/>
            <person name="Petriglieri F."/>
            <person name="Kristensen J.M."/>
            <person name="Kirkegaard R.H."/>
            <person name="Michaelsen T.Y."/>
            <person name="Andersen M.H."/>
            <person name="Karst S.M."/>
            <person name="Dueholm M.S."/>
            <person name="Nielsen P.H."/>
            <person name="Albertsen M."/>
        </authorList>
    </citation>
    <scope>NUCLEOTIDE SEQUENCE [LARGE SCALE GENOMIC DNA]</scope>
    <source>
        <strain evidence="3">Ribe_18-Q3-R11-54_BAT3C.373</strain>
    </source>
</reference>
<dbReference type="EMBL" id="JADKFW010000004">
    <property type="protein sequence ID" value="MBK9716840.1"/>
    <property type="molecule type" value="Genomic_DNA"/>
</dbReference>
<feature type="transmembrane region" description="Helical" evidence="1">
    <location>
        <begin position="159"/>
        <end position="177"/>
    </location>
</feature>
<feature type="transmembrane region" description="Helical" evidence="1">
    <location>
        <begin position="109"/>
        <end position="126"/>
    </location>
</feature>
<name>A0A9D7S804_9BACT</name>
<dbReference type="AlphaFoldDB" id="A0A9D7S804"/>
<accession>A0A9D7S804</accession>
<keyword evidence="3" id="KW-0482">Metalloprotease</keyword>
<dbReference type="InterPro" id="IPR003675">
    <property type="entry name" value="Rce1/LyrA-like_dom"/>
</dbReference>
<feature type="transmembrane region" description="Helical" evidence="1">
    <location>
        <begin position="197"/>
        <end position="223"/>
    </location>
</feature>
<dbReference type="GO" id="GO:0004175">
    <property type="term" value="F:endopeptidase activity"/>
    <property type="evidence" value="ECO:0007669"/>
    <property type="project" value="UniProtKB-ARBA"/>
</dbReference>
<feature type="transmembrane region" description="Helical" evidence="1">
    <location>
        <begin position="37"/>
        <end position="59"/>
    </location>
</feature>
<protein>
    <submittedName>
        <fullName evidence="3">CPBP family intramembrane metalloprotease</fullName>
    </submittedName>
</protein>
<keyword evidence="3" id="KW-0645">Protease</keyword>
<keyword evidence="1" id="KW-0812">Transmembrane</keyword>